<evidence type="ECO:0000313" key="12">
    <source>
        <dbReference type="Proteomes" id="UP000625711"/>
    </source>
</evidence>
<dbReference type="Gene3D" id="2.160.20.10">
    <property type="entry name" value="Single-stranded right-handed beta-helix, Pectin lyase-like"/>
    <property type="match status" value="1"/>
</dbReference>
<dbReference type="GO" id="GO:0045490">
    <property type="term" value="P:pectin catabolic process"/>
    <property type="evidence" value="ECO:0007669"/>
    <property type="project" value="UniProtKB-UniRule"/>
</dbReference>
<dbReference type="AlphaFoldDB" id="A0A834MJS9"/>
<evidence type="ECO:0000256" key="5">
    <source>
        <dbReference type="ARBA" id="ARBA00023085"/>
    </source>
</evidence>
<evidence type="ECO:0000256" key="3">
    <source>
        <dbReference type="ARBA" id="ARBA00013229"/>
    </source>
</evidence>
<dbReference type="PANTHER" id="PTHR31321">
    <property type="entry name" value="ACYL-COA THIOESTER HYDROLASE YBHC-RELATED"/>
    <property type="match status" value="1"/>
</dbReference>
<feature type="domain" description="Pectinesterase catalytic" evidence="10">
    <location>
        <begin position="168"/>
        <end position="298"/>
    </location>
</feature>
<gene>
    <name evidence="11" type="ORF">GWI33_004931</name>
</gene>
<reference evidence="11" key="1">
    <citation type="submission" date="2020-08" db="EMBL/GenBank/DDBJ databases">
        <title>Genome sequencing and assembly of the red palm weevil Rhynchophorus ferrugineus.</title>
        <authorList>
            <person name="Dias G.B."/>
            <person name="Bergman C.M."/>
            <person name="Manee M."/>
        </authorList>
    </citation>
    <scope>NUCLEOTIDE SEQUENCE</scope>
    <source>
        <strain evidence="11">AA-2017</strain>
        <tissue evidence="11">Whole larva</tissue>
    </source>
</reference>
<accession>A0A834MJS9</accession>
<dbReference type="PANTHER" id="PTHR31321:SF57">
    <property type="entry name" value="PECTINESTERASE 53-RELATED"/>
    <property type="match status" value="1"/>
</dbReference>
<feature type="chain" id="PRO_5033105818" description="Pectinesterase" evidence="8">
    <location>
        <begin position="19"/>
        <end position="380"/>
    </location>
</feature>
<evidence type="ECO:0000256" key="2">
    <source>
        <dbReference type="ARBA" id="ARBA00008891"/>
    </source>
</evidence>
<evidence type="ECO:0000256" key="9">
    <source>
        <dbReference type="SAM" id="MobiDB-lite"/>
    </source>
</evidence>
<dbReference type="OrthoDB" id="2019149at2759"/>
<keyword evidence="4 8" id="KW-0378">Hydrolase</keyword>
<comment type="catalytic activity">
    <reaction evidence="6 8">
        <text>[(1-&gt;4)-alpha-D-galacturonosyl methyl ester](n) + n H2O = [(1-&gt;4)-alpha-D-galacturonosyl](n) + n methanol + n H(+)</text>
        <dbReference type="Rhea" id="RHEA:22380"/>
        <dbReference type="Rhea" id="RHEA-COMP:14570"/>
        <dbReference type="Rhea" id="RHEA-COMP:14573"/>
        <dbReference type="ChEBI" id="CHEBI:15377"/>
        <dbReference type="ChEBI" id="CHEBI:15378"/>
        <dbReference type="ChEBI" id="CHEBI:17790"/>
        <dbReference type="ChEBI" id="CHEBI:140522"/>
        <dbReference type="ChEBI" id="CHEBI:140523"/>
        <dbReference type="EC" id="3.1.1.11"/>
    </reaction>
</comment>
<dbReference type="InterPro" id="IPR011050">
    <property type="entry name" value="Pectin_lyase_fold/virulence"/>
</dbReference>
<evidence type="ECO:0000256" key="4">
    <source>
        <dbReference type="ARBA" id="ARBA00022801"/>
    </source>
</evidence>
<feature type="compositionally biased region" description="Low complexity" evidence="9">
    <location>
        <begin position="345"/>
        <end position="359"/>
    </location>
</feature>
<keyword evidence="5 8" id="KW-0063">Aspartyl esterase</keyword>
<feature type="region of interest" description="Disordered" evidence="9">
    <location>
        <begin position="345"/>
        <end position="380"/>
    </location>
</feature>
<dbReference type="Pfam" id="PF01095">
    <property type="entry name" value="Pectinesterase"/>
    <property type="match status" value="1"/>
</dbReference>
<name>A0A834MJS9_RHYFE</name>
<comment type="pathway">
    <text evidence="1 8">Glycan metabolism; pectin degradation; 2-dehydro-3-deoxy-D-gluconate from pectin: step 1/5.</text>
</comment>
<dbReference type="EMBL" id="JAACXV010000024">
    <property type="protein sequence ID" value="KAF7286528.1"/>
    <property type="molecule type" value="Genomic_DNA"/>
</dbReference>
<feature type="signal peptide" evidence="8">
    <location>
        <begin position="1"/>
        <end position="18"/>
    </location>
</feature>
<evidence type="ECO:0000256" key="6">
    <source>
        <dbReference type="ARBA" id="ARBA00047928"/>
    </source>
</evidence>
<feature type="active site" evidence="7">
    <location>
        <position position="241"/>
    </location>
</feature>
<dbReference type="GO" id="GO:0042545">
    <property type="term" value="P:cell wall modification"/>
    <property type="evidence" value="ECO:0007669"/>
    <property type="project" value="UniProtKB-UniRule"/>
</dbReference>
<evidence type="ECO:0000259" key="10">
    <source>
        <dbReference type="Pfam" id="PF01095"/>
    </source>
</evidence>
<dbReference type="PROSITE" id="PS00800">
    <property type="entry name" value="PECTINESTERASE_1"/>
    <property type="match status" value="1"/>
</dbReference>
<evidence type="ECO:0000256" key="1">
    <source>
        <dbReference type="ARBA" id="ARBA00005184"/>
    </source>
</evidence>
<comment type="similarity">
    <text evidence="2">Belongs to the pectinesterase family.</text>
</comment>
<proteinExistence type="inferred from homology"/>
<evidence type="ECO:0000313" key="11">
    <source>
        <dbReference type="EMBL" id="KAF7286528.1"/>
    </source>
</evidence>
<organism evidence="11 12">
    <name type="scientific">Rhynchophorus ferrugineus</name>
    <name type="common">Red palm weevil</name>
    <name type="synonym">Curculio ferrugineus</name>
    <dbReference type="NCBI Taxonomy" id="354439"/>
    <lineage>
        <taxon>Eukaryota</taxon>
        <taxon>Metazoa</taxon>
        <taxon>Ecdysozoa</taxon>
        <taxon>Arthropoda</taxon>
        <taxon>Hexapoda</taxon>
        <taxon>Insecta</taxon>
        <taxon>Pterygota</taxon>
        <taxon>Neoptera</taxon>
        <taxon>Endopterygota</taxon>
        <taxon>Coleoptera</taxon>
        <taxon>Polyphaga</taxon>
        <taxon>Cucujiformia</taxon>
        <taxon>Curculionidae</taxon>
        <taxon>Dryophthorinae</taxon>
        <taxon>Rhynchophorus</taxon>
    </lineage>
</organism>
<comment type="caution">
    <text evidence="11">The sequence shown here is derived from an EMBL/GenBank/DDBJ whole genome shotgun (WGS) entry which is preliminary data.</text>
</comment>
<dbReference type="UniPathway" id="UPA00545">
    <property type="reaction ID" value="UER00823"/>
</dbReference>
<protein>
    <recommendedName>
        <fullName evidence="3 8">Pectinesterase</fullName>
        <ecNumber evidence="3 8">3.1.1.11</ecNumber>
    </recommendedName>
</protein>
<dbReference type="Proteomes" id="UP000625711">
    <property type="component" value="Unassembled WGS sequence"/>
</dbReference>
<keyword evidence="8" id="KW-0732">Signal</keyword>
<dbReference type="EC" id="3.1.1.11" evidence="3 8"/>
<evidence type="ECO:0000256" key="8">
    <source>
        <dbReference type="RuleBase" id="RU000589"/>
    </source>
</evidence>
<dbReference type="PROSITE" id="PS00503">
    <property type="entry name" value="PECTINESTERASE_2"/>
    <property type="match status" value="1"/>
</dbReference>
<keyword evidence="12" id="KW-1185">Reference proteome</keyword>
<dbReference type="InterPro" id="IPR000070">
    <property type="entry name" value="Pectinesterase_cat"/>
</dbReference>
<dbReference type="SUPFAM" id="SSF51126">
    <property type="entry name" value="Pectin lyase-like"/>
    <property type="match status" value="1"/>
</dbReference>
<sequence length="380" mass="41320">MKLILLLLVSCIVVLSYASHQNYPGTSTRPILSDWEASQYTESNYLNGWSPETINTWQADYTVGSGKQYSSIQEAVNAAIWAGGSTRKYIRIETGTYKETVYIPSTSVPITLYGGGGSPDDVQIVLSLSAQTTGTEYTNIVNPNWQRYKSGDPAYSMFEKCYQSATIGTSCSSVVWIKADNVQVANVKFENPSTAAQAVAVQTNGDKTHFENVHFYGFQDTLYLHAGKAYLNNVIIKGDVDFIFGSATAIFKNSQIIGRADRPRTSALMFAPSTDPNNSYGFLVVNCQLSAESKVASSTGLRLARAWDSGVSSGQYVPGVSPNGQLIIRDSSIAKGLNVNAPYQTSTSGRAFSTSTSSSRNLNDNNHNRFWEYNNSGDSA</sequence>
<dbReference type="InterPro" id="IPR012334">
    <property type="entry name" value="Pectin_lyas_fold"/>
</dbReference>
<dbReference type="InterPro" id="IPR033131">
    <property type="entry name" value="Pectinesterase_Asp_AS"/>
</dbReference>
<dbReference type="InterPro" id="IPR018040">
    <property type="entry name" value="Pectinesterase_Tyr_AS"/>
</dbReference>
<evidence type="ECO:0000256" key="7">
    <source>
        <dbReference type="PROSITE-ProRule" id="PRU10040"/>
    </source>
</evidence>
<dbReference type="GO" id="GO:0030599">
    <property type="term" value="F:pectinesterase activity"/>
    <property type="evidence" value="ECO:0007669"/>
    <property type="project" value="UniProtKB-UniRule"/>
</dbReference>